<proteinExistence type="predicted"/>
<dbReference type="EMBL" id="CP003364">
    <property type="protein sequence ID" value="AGA28439.1"/>
    <property type="molecule type" value="Genomic_DNA"/>
</dbReference>
<dbReference type="STRING" id="886293.Sinac_4237"/>
<name>L0DGE0_SINAD</name>
<evidence type="ECO:0000313" key="1">
    <source>
        <dbReference type="EMBL" id="AGA28439.1"/>
    </source>
</evidence>
<dbReference type="HOGENOM" id="CLU_2275569_0_0_0"/>
<dbReference type="Proteomes" id="UP000010798">
    <property type="component" value="Chromosome"/>
</dbReference>
<gene>
    <name evidence="1" type="ordered locus">Sinac_4237</name>
</gene>
<reference evidence="1 2" key="1">
    <citation type="submission" date="2012-02" db="EMBL/GenBank/DDBJ databases">
        <title>Complete sequence of chromosome of Singulisphaera acidiphila DSM 18658.</title>
        <authorList>
            <consortium name="US DOE Joint Genome Institute (JGI-PGF)"/>
            <person name="Lucas S."/>
            <person name="Copeland A."/>
            <person name="Lapidus A."/>
            <person name="Glavina del Rio T."/>
            <person name="Dalin E."/>
            <person name="Tice H."/>
            <person name="Bruce D."/>
            <person name="Goodwin L."/>
            <person name="Pitluck S."/>
            <person name="Peters L."/>
            <person name="Ovchinnikova G."/>
            <person name="Chertkov O."/>
            <person name="Kyrpides N."/>
            <person name="Mavromatis K."/>
            <person name="Ivanova N."/>
            <person name="Brettin T."/>
            <person name="Detter J.C."/>
            <person name="Han C."/>
            <person name="Larimer F."/>
            <person name="Land M."/>
            <person name="Hauser L."/>
            <person name="Markowitz V."/>
            <person name="Cheng J.-F."/>
            <person name="Hugenholtz P."/>
            <person name="Woyke T."/>
            <person name="Wu D."/>
            <person name="Tindall B."/>
            <person name="Pomrenke H."/>
            <person name="Brambilla E."/>
            <person name="Klenk H.-P."/>
            <person name="Eisen J.A."/>
        </authorList>
    </citation>
    <scope>NUCLEOTIDE SEQUENCE [LARGE SCALE GENOMIC DNA]</scope>
    <source>
        <strain evidence="2">ATCC BAA-1392 / DSM 18658 / VKM B-2454 / MOB10</strain>
    </source>
</reference>
<protein>
    <submittedName>
        <fullName evidence="1">Uncharacterized protein</fullName>
    </submittedName>
</protein>
<organism evidence="1 2">
    <name type="scientific">Singulisphaera acidiphila (strain ATCC BAA-1392 / DSM 18658 / VKM B-2454 / MOB10)</name>
    <dbReference type="NCBI Taxonomy" id="886293"/>
    <lineage>
        <taxon>Bacteria</taxon>
        <taxon>Pseudomonadati</taxon>
        <taxon>Planctomycetota</taxon>
        <taxon>Planctomycetia</taxon>
        <taxon>Isosphaerales</taxon>
        <taxon>Isosphaeraceae</taxon>
        <taxon>Singulisphaera</taxon>
    </lineage>
</organism>
<dbReference type="OrthoDB" id="9815051at2"/>
<keyword evidence="2" id="KW-1185">Reference proteome</keyword>
<evidence type="ECO:0000313" key="2">
    <source>
        <dbReference type="Proteomes" id="UP000010798"/>
    </source>
</evidence>
<dbReference type="KEGG" id="saci:Sinac_4237"/>
<dbReference type="AlphaFoldDB" id="L0DGE0"/>
<sequence length="102" mass="11441">MPRTARASVGGGLIDHALNRDNRREAFFPQHADDSVFSLDLFGDYLMPHPFPLVLRPQGDGEVGRWMRRSRGGSGKSPIRSVSFSPCVWLFSGYASFMHVLF</sequence>
<accession>L0DGE0</accession>